<dbReference type="Pfam" id="PF08279">
    <property type="entry name" value="HTH_11"/>
    <property type="match status" value="1"/>
</dbReference>
<dbReference type="GO" id="GO:0003700">
    <property type="term" value="F:DNA-binding transcription factor activity"/>
    <property type="evidence" value="ECO:0007669"/>
    <property type="project" value="InterPro"/>
</dbReference>
<dbReference type="PANTHER" id="PTHR34580">
    <property type="match status" value="1"/>
</dbReference>
<dbReference type="EMBL" id="WUUL01000003">
    <property type="protein sequence ID" value="MXQ53136.1"/>
    <property type="molecule type" value="Genomic_DNA"/>
</dbReference>
<evidence type="ECO:0000313" key="5">
    <source>
        <dbReference type="Proteomes" id="UP000430692"/>
    </source>
</evidence>
<keyword evidence="5" id="KW-1185">Reference proteome</keyword>
<dbReference type="RefSeq" id="WP_160800501.1">
    <property type="nucleotide sequence ID" value="NZ_WUUL01000003.1"/>
</dbReference>
<dbReference type="InterPro" id="IPR051534">
    <property type="entry name" value="CBASS_pafABC_assoc_protein"/>
</dbReference>
<dbReference type="InterPro" id="IPR036390">
    <property type="entry name" value="WH_DNA-bd_sf"/>
</dbReference>
<dbReference type="PANTHER" id="PTHR34580:SF1">
    <property type="entry name" value="PROTEIN PAFC"/>
    <property type="match status" value="1"/>
</dbReference>
<proteinExistence type="predicted"/>
<evidence type="ECO:0000313" key="4">
    <source>
        <dbReference type="EMBL" id="MXQ53136.1"/>
    </source>
</evidence>
<gene>
    <name evidence="4" type="ORF">GSM42_05190</name>
</gene>
<dbReference type="InterPro" id="IPR057727">
    <property type="entry name" value="WCX_dom"/>
</dbReference>
<evidence type="ECO:0000259" key="3">
    <source>
        <dbReference type="PROSITE" id="PS51000"/>
    </source>
</evidence>
<dbReference type="InterPro" id="IPR013196">
    <property type="entry name" value="HTH_11"/>
</dbReference>
<dbReference type="PROSITE" id="PS52050">
    <property type="entry name" value="WYL"/>
    <property type="match status" value="1"/>
</dbReference>
<protein>
    <submittedName>
        <fullName evidence="4">WYL domain-containing protein</fullName>
    </submittedName>
</protein>
<reference evidence="4 5" key="1">
    <citation type="submission" date="2019-12" db="EMBL/GenBank/DDBJ databases">
        <title>Whole-genome analyses of novel actinobacteria.</title>
        <authorList>
            <person name="Sahin N."/>
            <person name="Saygin H."/>
        </authorList>
    </citation>
    <scope>NUCLEOTIDE SEQUENCE [LARGE SCALE GENOMIC DNA]</scope>
    <source>
        <strain evidence="4 5">KC615</strain>
    </source>
</reference>
<dbReference type="SUPFAM" id="SSF46785">
    <property type="entry name" value="Winged helix' DNA-binding domain"/>
    <property type="match status" value="1"/>
</dbReference>
<accession>A0A6I4VTE0</accession>
<keyword evidence="2" id="KW-0804">Transcription</keyword>
<dbReference type="Gene3D" id="1.10.10.10">
    <property type="entry name" value="Winged helix-like DNA-binding domain superfamily/Winged helix DNA-binding domain"/>
    <property type="match status" value="1"/>
</dbReference>
<dbReference type="InterPro" id="IPR001034">
    <property type="entry name" value="DeoR_HTH"/>
</dbReference>
<organism evidence="4 5">
    <name type="scientific">Shimazuella alba</name>
    <dbReference type="NCBI Taxonomy" id="2690964"/>
    <lineage>
        <taxon>Bacteria</taxon>
        <taxon>Bacillati</taxon>
        <taxon>Bacillota</taxon>
        <taxon>Bacilli</taxon>
        <taxon>Bacillales</taxon>
        <taxon>Thermoactinomycetaceae</taxon>
        <taxon>Shimazuella</taxon>
    </lineage>
</organism>
<dbReference type="Pfam" id="PF13280">
    <property type="entry name" value="WYL"/>
    <property type="match status" value="1"/>
</dbReference>
<dbReference type="Pfam" id="PF25583">
    <property type="entry name" value="WCX"/>
    <property type="match status" value="1"/>
</dbReference>
<dbReference type="Proteomes" id="UP000430692">
    <property type="component" value="Unassembled WGS sequence"/>
</dbReference>
<evidence type="ECO:0000256" key="2">
    <source>
        <dbReference type="ARBA" id="ARBA00023163"/>
    </source>
</evidence>
<dbReference type="InterPro" id="IPR026881">
    <property type="entry name" value="WYL_dom"/>
</dbReference>
<dbReference type="AlphaFoldDB" id="A0A6I4VTE0"/>
<feature type="domain" description="HTH deoR-type" evidence="3">
    <location>
        <begin position="2"/>
        <end position="57"/>
    </location>
</feature>
<comment type="caution">
    <text evidence="4">The sequence shown here is derived from an EMBL/GenBank/DDBJ whole genome shotgun (WGS) entry which is preliminary data.</text>
</comment>
<evidence type="ECO:0000256" key="1">
    <source>
        <dbReference type="ARBA" id="ARBA00023015"/>
    </source>
</evidence>
<name>A0A6I4VTE0_9BACL</name>
<sequence>MRLDRLLGITMALLMKRRVTAKELAARFEVSVRTIYRDIELINQSGIPVTSFSGSDGGFELMSGFFLTKQHFSLDDFSVIYNLLKGMEDVAGGQKFTSLVHKLSTIQPALLNRKRQENIIFDVSASEKEKKVIHPVLKAIDQSRRIDFGYTNAFGQISERKIEPFHLLWERGIWYLEGYCLLRKDKRCFRVSRISNLKILEETFSPRAKYNRPNYVQEMQGTQVHLRFDLRVQERVMEQFQGEFTLSGDFIDVQTIFYTRDYAISVILSYGSKVEIVSPDELKDDFIQQLEEIRKIYSH</sequence>
<keyword evidence="1" id="KW-0805">Transcription regulation</keyword>
<dbReference type="InterPro" id="IPR036388">
    <property type="entry name" value="WH-like_DNA-bd_sf"/>
</dbReference>
<dbReference type="PROSITE" id="PS51000">
    <property type="entry name" value="HTH_DEOR_2"/>
    <property type="match status" value="1"/>
</dbReference>